<keyword evidence="3" id="KW-1185">Reference proteome</keyword>
<keyword evidence="1" id="KW-0472">Membrane</keyword>
<keyword evidence="1" id="KW-0812">Transmembrane</keyword>
<organism evidence="2 3">
    <name type="scientific">Aspergillus parasiticus</name>
    <dbReference type="NCBI Taxonomy" id="5067"/>
    <lineage>
        <taxon>Eukaryota</taxon>
        <taxon>Fungi</taxon>
        <taxon>Dikarya</taxon>
        <taxon>Ascomycota</taxon>
        <taxon>Pezizomycotina</taxon>
        <taxon>Eurotiomycetes</taxon>
        <taxon>Eurotiomycetidae</taxon>
        <taxon>Eurotiales</taxon>
        <taxon>Aspergillaceae</taxon>
        <taxon>Aspergillus</taxon>
        <taxon>Aspergillus subgen. Circumdati</taxon>
    </lineage>
</organism>
<dbReference type="EMBL" id="ML734976">
    <property type="protein sequence ID" value="KAB8204839.1"/>
    <property type="molecule type" value="Genomic_DNA"/>
</dbReference>
<dbReference type="Proteomes" id="UP000326532">
    <property type="component" value="Unassembled WGS sequence"/>
</dbReference>
<evidence type="ECO:0000256" key="1">
    <source>
        <dbReference type="SAM" id="Phobius"/>
    </source>
</evidence>
<name>A0A5N6DIF5_ASPPA</name>
<dbReference type="VEuPathDB" id="FungiDB:BDV34DRAFT_196726"/>
<evidence type="ECO:0000313" key="2">
    <source>
        <dbReference type="EMBL" id="KAB8204839.1"/>
    </source>
</evidence>
<keyword evidence="1" id="KW-1133">Transmembrane helix</keyword>
<reference evidence="2 3" key="1">
    <citation type="submission" date="2019-04" db="EMBL/GenBank/DDBJ databases">
        <title>Fungal friends and foes A comparative genomics study of 23 Aspergillus species from section Flavi.</title>
        <authorList>
            <consortium name="DOE Joint Genome Institute"/>
            <person name="Kjaerbolling I."/>
            <person name="Vesth T.C."/>
            <person name="Frisvad J.C."/>
            <person name="Nybo J.L."/>
            <person name="Theobald S."/>
            <person name="Kildgaard S."/>
            <person name="Petersen T.I."/>
            <person name="Kuo A."/>
            <person name="Sato A."/>
            <person name="Lyhne E.K."/>
            <person name="Kogle M.E."/>
            <person name="Wiebenga A."/>
            <person name="Kun R.S."/>
            <person name="Lubbers R.J."/>
            <person name="Makela M.R."/>
            <person name="Barry K."/>
            <person name="Chovatia M."/>
            <person name="Clum A."/>
            <person name="Daum C."/>
            <person name="Haridas S."/>
            <person name="He G."/>
            <person name="LaButti K."/>
            <person name="Lipzen A."/>
            <person name="Mondo S."/>
            <person name="Pangilinan J."/>
            <person name="Riley R."/>
            <person name="Salamov A."/>
            <person name="Simmons B.A."/>
            <person name="Magnuson J.K."/>
            <person name="Henrissat B."/>
            <person name="Mortensen U.H."/>
            <person name="Larsen T.O."/>
            <person name="De vries R.P."/>
            <person name="Grigoriev I.V."/>
            <person name="Machida M."/>
            <person name="Baker S.E."/>
            <person name="Andersen M.R."/>
        </authorList>
    </citation>
    <scope>NUCLEOTIDE SEQUENCE [LARGE SCALE GENOMIC DNA]</scope>
    <source>
        <strain evidence="2 3">CBS 117618</strain>
    </source>
</reference>
<accession>A0A5N6DIF5</accession>
<gene>
    <name evidence="2" type="ORF">BDV34DRAFT_196726</name>
</gene>
<dbReference type="AlphaFoldDB" id="A0A5N6DIF5"/>
<sequence length="67" mass="7422">MRGWWPTRRESAYGSSTVLPAPTPSDLVGASMQGSGVKNNGQPKGTHPILFHLYQSLFFIIFFLLVL</sequence>
<evidence type="ECO:0000313" key="3">
    <source>
        <dbReference type="Proteomes" id="UP000326532"/>
    </source>
</evidence>
<feature type="transmembrane region" description="Helical" evidence="1">
    <location>
        <begin position="49"/>
        <end position="66"/>
    </location>
</feature>
<protein>
    <submittedName>
        <fullName evidence="2">Uncharacterized protein</fullName>
    </submittedName>
</protein>
<proteinExistence type="predicted"/>